<evidence type="ECO:0000256" key="2">
    <source>
        <dbReference type="RuleBase" id="RU003750"/>
    </source>
</evidence>
<evidence type="ECO:0000256" key="1">
    <source>
        <dbReference type="ARBA" id="ARBA00022679"/>
    </source>
</evidence>
<dbReference type="Gene3D" id="1.20.120.1760">
    <property type="match status" value="1"/>
</dbReference>
<dbReference type="InterPro" id="IPR048254">
    <property type="entry name" value="CDP_ALCOHOL_P_TRANSF_CS"/>
</dbReference>
<reference evidence="4" key="1">
    <citation type="submission" date="2020-10" db="EMBL/GenBank/DDBJ databases">
        <title>Sequencing the genomes of 1000 actinobacteria strains.</title>
        <authorList>
            <person name="Klenk H.-P."/>
        </authorList>
    </citation>
    <scope>NUCLEOTIDE SEQUENCE</scope>
    <source>
        <strain evidence="4">DSM 45354</strain>
    </source>
</reference>
<feature type="transmembrane region" description="Helical" evidence="3">
    <location>
        <begin position="138"/>
        <end position="165"/>
    </location>
</feature>
<accession>A0A927MZI0</accession>
<dbReference type="GO" id="GO:0016020">
    <property type="term" value="C:membrane"/>
    <property type="evidence" value="ECO:0007669"/>
    <property type="project" value="InterPro"/>
</dbReference>
<dbReference type="Pfam" id="PF01066">
    <property type="entry name" value="CDP-OH_P_transf"/>
    <property type="match status" value="1"/>
</dbReference>
<dbReference type="RefSeq" id="WP_202896323.1">
    <property type="nucleotide sequence ID" value="NZ_BAABJL010000236.1"/>
</dbReference>
<keyword evidence="3" id="KW-0472">Membrane</keyword>
<comment type="similarity">
    <text evidence="2">Belongs to the CDP-alcohol phosphatidyltransferase class-I family.</text>
</comment>
<gene>
    <name evidence="4" type="ORF">HEB94_002828</name>
</gene>
<sequence>MATEVWQGPGAFRPALALGAGAQLALLLLLWVTVGLGTVGWLVGAADLVVTFALLGYAFRRQPSRSLGPANLVTLTRVTLIGGVTALVADRLGHPAPVVLVVLAAVAVVLDGVDGKVARRTGTVSEVGARFDMEADAFLILVLSVFVAPSLGLWTLAIGLMRYAYVAASWVAPWMRLRLPVLYSRKVVAVVQMVTLVVASAGVLPHLVAVVVVALALASLTWSFGRDVWWQWRRRHEDPRWA</sequence>
<evidence type="ECO:0000313" key="4">
    <source>
        <dbReference type="EMBL" id="MBE1605980.1"/>
    </source>
</evidence>
<keyword evidence="1 2" id="KW-0808">Transferase</keyword>
<dbReference type="Proteomes" id="UP000638648">
    <property type="component" value="Unassembled WGS sequence"/>
</dbReference>
<feature type="transmembrane region" description="Helical" evidence="3">
    <location>
        <begin position="203"/>
        <end position="225"/>
    </location>
</feature>
<dbReference type="GO" id="GO:0016780">
    <property type="term" value="F:phosphotransferase activity, for other substituted phosphate groups"/>
    <property type="evidence" value="ECO:0007669"/>
    <property type="project" value="InterPro"/>
</dbReference>
<dbReference type="EMBL" id="JADBEM010000001">
    <property type="protein sequence ID" value="MBE1605980.1"/>
    <property type="molecule type" value="Genomic_DNA"/>
</dbReference>
<evidence type="ECO:0000313" key="5">
    <source>
        <dbReference type="Proteomes" id="UP000638648"/>
    </source>
</evidence>
<proteinExistence type="inferred from homology"/>
<organism evidence="4 5">
    <name type="scientific">Actinopolymorpha pittospori</name>
    <dbReference type="NCBI Taxonomy" id="648752"/>
    <lineage>
        <taxon>Bacteria</taxon>
        <taxon>Bacillati</taxon>
        <taxon>Actinomycetota</taxon>
        <taxon>Actinomycetes</taxon>
        <taxon>Propionibacteriales</taxon>
        <taxon>Actinopolymorphaceae</taxon>
        <taxon>Actinopolymorpha</taxon>
    </lineage>
</organism>
<evidence type="ECO:0000256" key="3">
    <source>
        <dbReference type="SAM" id="Phobius"/>
    </source>
</evidence>
<comment type="caution">
    <text evidence="4">The sequence shown here is derived from an EMBL/GenBank/DDBJ whole genome shotgun (WGS) entry which is preliminary data.</text>
</comment>
<feature type="transmembrane region" description="Helical" evidence="3">
    <location>
        <begin position="12"/>
        <end position="32"/>
    </location>
</feature>
<keyword evidence="5" id="KW-1185">Reference proteome</keyword>
<keyword evidence="3" id="KW-0812">Transmembrane</keyword>
<name>A0A927MZI0_9ACTN</name>
<feature type="transmembrane region" description="Helical" evidence="3">
    <location>
        <begin position="95"/>
        <end position="113"/>
    </location>
</feature>
<protein>
    <submittedName>
        <fullName evidence="4">Phosphatidylglycerophosphate synthase</fullName>
    </submittedName>
</protein>
<dbReference type="InterPro" id="IPR000462">
    <property type="entry name" value="CDP-OH_P_trans"/>
</dbReference>
<feature type="transmembrane region" description="Helical" evidence="3">
    <location>
        <begin position="38"/>
        <end position="58"/>
    </location>
</feature>
<keyword evidence="3" id="KW-1133">Transmembrane helix</keyword>
<feature type="transmembrane region" description="Helical" evidence="3">
    <location>
        <begin position="70"/>
        <end position="89"/>
    </location>
</feature>
<dbReference type="InterPro" id="IPR043130">
    <property type="entry name" value="CDP-OH_PTrfase_TM_dom"/>
</dbReference>
<dbReference type="AlphaFoldDB" id="A0A927MZI0"/>
<dbReference type="GO" id="GO:0008654">
    <property type="term" value="P:phospholipid biosynthetic process"/>
    <property type="evidence" value="ECO:0007669"/>
    <property type="project" value="InterPro"/>
</dbReference>
<dbReference type="PROSITE" id="PS00379">
    <property type="entry name" value="CDP_ALCOHOL_P_TRANSF"/>
    <property type="match status" value="1"/>
</dbReference>